<keyword evidence="2" id="KW-1185">Reference proteome</keyword>
<sequence length="218" mass="24062">MLNRVEKSFSKKTEQYNRLFLAIDQFGFEIMLCTACASQSLVCKMMDNAKYCSQYIRCTCSCNGCRVSVSALSRIIAEDKRLESKEWEVEAELEGAHHRALEVLNEACAKISESAARLARLCIQHRSLASRGAQMVNAGLESLDKLDERECCEEEECNLAALVREAVSAESILAEDSLFDGFDWNSVNPSGAVVDYSGFLGSEVPEASESRSGAERSS</sequence>
<dbReference type="OrthoDB" id="5099098at2759"/>
<organism evidence="1 2">
    <name type="scientific">Cryphonectria parasitica (strain ATCC 38755 / EP155)</name>
    <dbReference type="NCBI Taxonomy" id="660469"/>
    <lineage>
        <taxon>Eukaryota</taxon>
        <taxon>Fungi</taxon>
        <taxon>Dikarya</taxon>
        <taxon>Ascomycota</taxon>
        <taxon>Pezizomycotina</taxon>
        <taxon>Sordariomycetes</taxon>
        <taxon>Sordariomycetidae</taxon>
        <taxon>Diaporthales</taxon>
        <taxon>Cryphonectriaceae</taxon>
        <taxon>Cryphonectria-Endothia species complex</taxon>
        <taxon>Cryphonectria</taxon>
    </lineage>
</organism>
<dbReference type="AlphaFoldDB" id="A0A9P4Y8J6"/>
<comment type="caution">
    <text evidence="1">The sequence shown here is derived from an EMBL/GenBank/DDBJ whole genome shotgun (WGS) entry which is preliminary data.</text>
</comment>
<accession>A0A9P4Y8J6</accession>
<dbReference type="Proteomes" id="UP000803844">
    <property type="component" value="Unassembled WGS sequence"/>
</dbReference>
<evidence type="ECO:0000313" key="1">
    <source>
        <dbReference type="EMBL" id="KAF3768327.1"/>
    </source>
</evidence>
<gene>
    <name evidence="1" type="ORF">M406DRAFT_249649</name>
</gene>
<evidence type="ECO:0000313" key="2">
    <source>
        <dbReference type="Proteomes" id="UP000803844"/>
    </source>
</evidence>
<reference evidence="1" key="1">
    <citation type="journal article" date="2020" name="Phytopathology">
        <title>Genome sequence of the chestnut blight fungus Cryphonectria parasitica EP155: A fundamental resource for an archetypical invasive plant pathogen.</title>
        <authorList>
            <person name="Crouch J.A."/>
            <person name="Dawe A."/>
            <person name="Aerts A."/>
            <person name="Barry K."/>
            <person name="Churchill A.C.L."/>
            <person name="Grimwood J."/>
            <person name="Hillman B."/>
            <person name="Milgroom M.G."/>
            <person name="Pangilinan J."/>
            <person name="Smith M."/>
            <person name="Salamov A."/>
            <person name="Schmutz J."/>
            <person name="Yadav J."/>
            <person name="Grigoriev I.V."/>
            <person name="Nuss D."/>
        </authorList>
    </citation>
    <scope>NUCLEOTIDE SEQUENCE</scope>
    <source>
        <strain evidence="1">EP155</strain>
    </source>
</reference>
<dbReference type="EMBL" id="MU032345">
    <property type="protein sequence ID" value="KAF3768327.1"/>
    <property type="molecule type" value="Genomic_DNA"/>
</dbReference>
<dbReference type="GeneID" id="63833758"/>
<dbReference type="RefSeq" id="XP_040779288.1">
    <property type="nucleotide sequence ID" value="XM_040916629.1"/>
</dbReference>
<name>A0A9P4Y8J6_CRYP1</name>
<protein>
    <submittedName>
        <fullName evidence="1">Uncharacterized protein</fullName>
    </submittedName>
</protein>
<proteinExistence type="predicted"/>